<comment type="similarity">
    <text evidence="3 13">Belongs to the eukaryotic PMM family.</text>
</comment>
<dbReference type="PRINTS" id="PR00625">
    <property type="entry name" value="JDOMAIN"/>
</dbReference>
<dbReference type="GO" id="GO:0006487">
    <property type="term" value="P:protein N-linked glycosylation"/>
    <property type="evidence" value="ECO:0007669"/>
    <property type="project" value="TreeGrafter"/>
</dbReference>
<evidence type="ECO:0000256" key="7">
    <source>
        <dbReference type="ARBA" id="ARBA00022723"/>
    </source>
</evidence>
<evidence type="ECO:0000256" key="10">
    <source>
        <dbReference type="PIRSR" id="PIRSR605002-1"/>
    </source>
</evidence>
<feature type="binding site" evidence="11">
    <location>
        <position position="347"/>
    </location>
    <ligand>
        <name>alpha-D-mannose 1-phosphate</name>
        <dbReference type="ChEBI" id="CHEBI:58409"/>
    </ligand>
</feature>
<accession>A0A319BK90</accession>
<dbReference type="InterPro" id="IPR006379">
    <property type="entry name" value="HAD-SF_hydro_IIB"/>
</dbReference>
<dbReference type="GO" id="GO:0004615">
    <property type="term" value="F:phosphomannomutase activity"/>
    <property type="evidence" value="ECO:0007669"/>
    <property type="project" value="UniProtKB-EC"/>
</dbReference>
<evidence type="ECO:0000256" key="4">
    <source>
        <dbReference type="ARBA" id="ARBA00011738"/>
    </source>
</evidence>
<feature type="binding site" evidence="11">
    <location>
        <position position="358"/>
    </location>
    <ligand>
        <name>alpha-D-mannose 1-phosphate</name>
        <dbReference type="ChEBI" id="CHEBI:58409"/>
    </ligand>
</feature>
<feature type="binding site" evidence="12">
    <location>
        <position position="453"/>
    </location>
    <ligand>
        <name>Mg(2+)</name>
        <dbReference type="ChEBI" id="CHEBI:18420"/>
        <label>1</label>
    </ligand>
</feature>
<evidence type="ECO:0000256" key="2">
    <source>
        <dbReference type="ARBA" id="ARBA00004699"/>
    </source>
</evidence>
<organism evidence="15 16">
    <name type="scientific">Aspergillus vadensis (strain CBS 113365 / IMI 142717 / IBT 24658)</name>
    <dbReference type="NCBI Taxonomy" id="1448311"/>
    <lineage>
        <taxon>Eukaryota</taxon>
        <taxon>Fungi</taxon>
        <taxon>Dikarya</taxon>
        <taxon>Ascomycota</taxon>
        <taxon>Pezizomycotina</taxon>
        <taxon>Eurotiomycetes</taxon>
        <taxon>Eurotiomycetidae</taxon>
        <taxon>Eurotiales</taxon>
        <taxon>Aspergillaceae</taxon>
        <taxon>Aspergillus</taxon>
        <taxon>Aspergillus subgen. Circumdati</taxon>
    </lineage>
</organism>
<feature type="binding site" evidence="12">
    <location>
        <position position="451"/>
    </location>
    <ligand>
        <name>Mg(2+)</name>
        <dbReference type="ChEBI" id="CHEBI:18420"/>
        <label>1</label>
    </ligand>
</feature>
<dbReference type="Pfam" id="PF03332">
    <property type="entry name" value="PMM"/>
    <property type="match status" value="1"/>
</dbReference>
<feature type="binding site" evidence="11">
    <location>
        <position position="403"/>
    </location>
    <ligand>
        <name>alpha-D-mannose 1-phosphate</name>
        <dbReference type="ChEBI" id="CHEBI:58409"/>
    </ligand>
</feature>
<keyword evidence="9 13" id="KW-0413">Isomerase</keyword>
<evidence type="ECO:0000256" key="1">
    <source>
        <dbReference type="ARBA" id="ARBA00004496"/>
    </source>
</evidence>
<dbReference type="GO" id="GO:0046872">
    <property type="term" value="F:metal ion binding"/>
    <property type="evidence" value="ECO:0007669"/>
    <property type="project" value="UniProtKB-KW"/>
</dbReference>
<feature type="binding site" evidence="11">
    <location>
        <position position="365"/>
    </location>
    <ligand>
        <name>alpha-D-mannose 1-phosphate</name>
        <dbReference type="ChEBI" id="CHEBI:58409"/>
    </ligand>
</feature>
<evidence type="ECO:0000256" key="8">
    <source>
        <dbReference type="ARBA" id="ARBA00022842"/>
    </source>
</evidence>
<dbReference type="RefSeq" id="XP_025565184.1">
    <property type="nucleotide sequence ID" value="XM_025703856.1"/>
</dbReference>
<dbReference type="NCBIfam" id="TIGR01484">
    <property type="entry name" value="HAD-SF-IIB"/>
    <property type="match status" value="1"/>
</dbReference>
<feature type="binding site" evidence="11">
    <location>
        <position position="405"/>
    </location>
    <ligand>
        <name>alpha-D-mannose 1-phosphate</name>
        <dbReference type="ChEBI" id="CHEBI:58409"/>
    </ligand>
</feature>
<feature type="binding site" evidence="12">
    <location>
        <position position="235"/>
    </location>
    <ligand>
        <name>Mg(2+)</name>
        <dbReference type="ChEBI" id="CHEBI:18420"/>
        <label>2</label>
    </ligand>
</feature>
<dbReference type="SUPFAM" id="SSF46565">
    <property type="entry name" value="Chaperone J-domain"/>
    <property type="match status" value="1"/>
</dbReference>
<dbReference type="SFLD" id="SFLDF00445">
    <property type="entry name" value="alpha-phosphomannomutase"/>
    <property type="match status" value="1"/>
</dbReference>
<sequence length="477" mass="53179">MPKQRDYYKVLGVSPRATQQEIRNAYKRVPVDSPERAARTRKFQEISDAYYTLSDVSRRREYDAMRMAGGVEEEEEEVPHGGAGGFPWSAFGFGTGTADSEQRANEQFGSVFEEMLREEGLASEGTDADGQTRSHPTSRFWSVVGGISGGALGFIVANAPGALAGAVAGNRLGAVRDAKGKSVYDVFLQLPQTDRARLLSELAAKVFQTTMGPAGIYPALQDRPLKGTICLFDVDKTLTPARANVTPEMLTLLSQLRHKCAIGFVGGSNLPKQQEQLGRNTTDVTTLFDFCFAENGLTAFRLGKPLLSNSFIQWLGEEKYQKLVNFLLKYIANLEIPKKRGTFVEFRNGMINVSPIGRNASTEERKEFEAYDKIHNIRRDLVDALKKEFPDYGLSYSIGGEISFDVFPTGWDKTYCLQHVEAEKDITGIDYKTIHFFGDKTFPGGNDYEIYSDPRTIGHSVEDPDDTMRQLRELFQL</sequence>
<dbReference type="PANTHER" id="PTHR10466">
    <property type="entry name" value="PHOSPHOMANNOMUTASE"/>
    <property type="match status" value="1"/>
</dbReference>
<dbReference type="SMART" id="SM00271">
    <property type="entry name" value="DnaJ"/>
    <property type="match status" value="1"/>
</dbReference>
<evidence type="ECO:0000256" key="5">
    <source>
        <dbReference type="ARBA" id="ARBA00012730"/>
    </source>
</evidence>
<comment type="catalytic activity">
    <reaction evidence="13">
        <text>alpha-D-mannose 1-phosphate = D-mannose 6-phosphate</text>
        <dbReference type="Rhea" id="RHEA:11140"/>
        <dbReference type="ChEBI" id="CHEBI:58409"/>
        <dbReference type="ChEBI" id="CHEBI:58735"/>
        <dbReference type="EC" id="5.4.2.8"/>
    </reaction>
</comment>
<reference evidence="15" key="1">
    <citation type="submission" date="2016-12" db="EMBL/GenBank/DDBJ databases">
        <title>The genomes of Aspergillus section Nigri reveals drivers in fungal speciation.</title>
        <authorList>
            <consortium name="DOE Joint Genome Institute"/>
            <person name="Vesth T.C."/>
            <person name="Nybo J."/>
            <person name="Theobald S."/>
            <person name="Brandl J."/>
            <person name="Frisvad J.C."/>
            <person name="Nielsen K.F."/>
            <person name="Lyhne E.K."/>
            <person name="Kogle M.E."/>
            <person name="Kuo A."/>
            <person name="Riley R."/>
            <person name="Clum A."/>
            <person name="Nolan M."/>
            <person name="Lipzen A."/>
            <person name="Salamov A."/>
            <person name="Henrissat B."/>
            <person name="Wiebenga A."/>
            <person name="De Vries R.P."/>
            <person name="Grigoriev I.V."/>
            <person name="Mortensen U.H."/>
            <person name="Andersen M.R."/>
            <person name="Baker S.E."/>
        </authorList>
    </citation>
    <scope>NUCLEOTIDE SEQUENCE [LARGE SCALE GENOMIC DNA]</scope>
    <source>
        <strain evidence="15">CBS 113365</strain>
    </source>
</reference>
<evidence type="ECO:0000256" key="11">
    <source>
        <dbReference type="PIRSR" id="PIRSR605002-2"/>
    </source>
</evidence>
<protein>
    <recommendedName>
        <fullName evidence="5 13">Phosphomannomutase</fullName>
        <ecNumber evidence="5 13">5.4.2.8</ecNumber>
    </recommendedName>
</protein>
<dbReference type="SFLD" id="SFLDG01140">
    <property type="entry name" value="C2.B:_Phosphomannomutase_and_P"/>
    <property type="match status" value="1"/>
</dbReference>
<dbReference type="EMBL" id="KZ821618">
    <property type="protein sequence ID" value="PYH71390.1"/>
    <property type="molecule type" value="Genomic_DNA"/>
</dbReference>
<feature type="binding site" evidence="11">
    <location>
        <position position="242"/>
    </location>
    <ligand>
        <name>alpha-D-mannose 1-phosphate</name>
        <dbReference type="ChEBI" id="CHEBI:58409"/>
    </ligand>
</feature>
<dbReference type="OrthoDB" id="10264771at2759"/>
<dbReference type="GO" id="GO:0005829">
    <property type="term" value="C:cytosol"/>
    <property type="evidence" value="ECO:0007669"/>
    <property type="project" value="TreeGrafter"/>
</dbReference>
<evidence type="ECO:0000256" key="13">
    <source>
        <dbReference type="RuleBase" id="RU361118"/>
    </source>
</evidence>
<dbReference type="InterPro" id="IPR001623">
    <property type="entry name" value="DnaJ_domain"/>
</dbReference>
<dbReference type="InterPro" id="IPR005002">
    <property type="entry name" value="PMM"/>
</dbReference>
<feature type="binding site" evidence="12">
    <location>
        <position position="456"/>
    </location>
    <ligand>
        <name>Mg(2+)</name>
        <dbReference type="ChEBI" id="CHEBI:18420"/>
        <label>1</label>
    </ligand>
</feature>
<dbReference type="InterPro" id="IPR036869">
    <property type="entry name" value="J_dom_sf"/>
</dbReference>
<evidence type="ECO:0000256" key="6">
    <source>
        <dbReference type="ARBA" id="ARBA00022490"/>
    </source>
</evidence>
<name>A0A319BK90_ASPVC</name>
<dbReference type="UniPathway" id="UPA00126">
    <property type="reaction ID" value="UER00424"/>
</dbReference>
<dbReference type="FunFam" id="3.30.1240.20:FF:000001">
    <property type="entry name" value="Phosphomannomutase"/>
    <property type="match status" value="1"/>
</dbReference>
<dbReference type="PANTHER" id="PTHR10466:SF0">
    <property type="entry name" value="PHOSPHOMANNOMUTASE"/>
    <property type="match status" value="1"/>
</dbReference>
<feature type="active site" description="Proton donor/acceptor" evidence="10">
    <location>
        <position position="235"/>
    </location>
</feature>
<dbReference type="GO" id="GO:0006013">
    <property type="term" value="P:mannose metabolic process"/>
    <property type="evidence" value="ECO:0007669"/>
    <property type="project" value="TreeGrafter"/>
</dbReference>
<comment type="cofactor">
    <cofactor evidence="12">
        <name>Mg(2+)</name>
        <dbReference type="ChEBI" id="CHEBI:18420"/>
    </cofactor>
</comment>
<keyword evidence="16" id="KW-1185">Reference proteome</keyword>
<evidence type="ECO:0000259" key="14">
    <source>
        <dbReference type="PROSITE" id="PS50076"/>
    </source>
</evidence>
<keyword evidence="7 12" id="KW-0479">Metal-binding</keyword>
<dbReference type="Gene3D" id="3.40.50.1000">
    <property type="entry name" value="HAD superfamily/HAD-like"/>
    <property type="match status" value="1"/>
</dbReference>
<dbReference type="SFLD" id="SFLDG01143">
    <property type="entry name" value="C2.B.3:_Phosphomannomutase_Lik"/>
    <property type="match status" value="1"/>
</dbReference>
<dbReference type="InterPro" id="IPR023214">
    <property type="entry name" value="HAD_sf"/>
</dbReference>
<dbReference type="GeneID" id="37208448"/>
<dbReference type="CDD" id="cd02585">
    <property type="entry name" value="HAD_PMM"/>
    <property type="match status" value="1"/>
</dbReference>
<evidence type="ECO:0000256" key="9">
    <source>
        <dbReference type="ARBA" id="ARBA00023235"/>
    </source>
</evidence>
<feature type="active site" description="Nucleophile" evidence="10">
    <location>
        <position position="233"/>
    </location>
</feature>
<evidence type="ECO:0000313" key="15">
    <source>
        <dbReference type="EMBL" id="PYH71390.1"/>
    </source>
</evidence>
<comment type="function">
    <text evidence="13">Involved in the synthesis of the GDP-mannose and dolichol-phosphate-mannose required for a number of critical mannosyl transfer reactions.</text>
</comment>
<comment type="subunit">
    <text evidence="4 13">Homodimer.</text>
</comment>
<gene>
    <name evidence="15" type="ORF">BO88DRAFT_360592</name>
</gene>
<comment type="pathway">
    <text evidence="2 13">Nucleotide-sugar biosynthesis; GDP-alpha-D-mannose biosynthesis; alpha-D-mannose 1-phosphate from D-fructose 6-phosphate: step 2/2.</text>
</comment>
<proteinExistence type="inferred from homology"/>
<feature type="binding site" evidence="12">
    <location>
        <position position="439"/>
    </location>
    <ligand>
        <name>Mg(2+)</name>
        <dbReference type="ChEBI" id="CHEBI:18420"/>
        <label>1</label>
    </ligand>
</feature>
<keyword evidence="6 13" id="KW-0963">Cytoplasm</keyword>
<evidence type="ECO:0000256" key="3">
    <source>
        <dbReference type="ARBA" id="ARBA00009736"/>
    </source>
</evidence>
<evidence type="ECO:0000256" key="12">
    <source>
        <dbReference type="PIRSR" id="PIRSR605002-3"/>
    </source>
</evidence>
<dbReference type="InterPro" id="IPR043169">
    <property type="entry name" value="PMM_cap"/>
</dbReference>
<dbReference type="Proteomes" id="UP000248405">
    <property type="component" value="Unassembled WGS sequence"/>
</dbReference>
<comment type="subcellular location">
    <subcellularLocation>
        <location evidence="1 13">Cytoplasm</location>
    </subcellularLocation>
</comment>
<dbReference type="PROSITE" id="PS50076">
    <property type="entry name" value="DNAJ_2"/>
    <property type="match status" value="1"/>
</dbReference>
<dbReference type="SFLD" id="SFLDS00003">
    <property type="entry name" value="Haloacid_Dehalogenase"/>
    <property type="match status" value="1"/>
</dbReference>
<dbReference type="InterPro" id="IPR036412">
    <property type="entry name" value="HAD-like_sf"/>
</dbReference>
<dbReference type="Gene3D" id="3.30.1240.20">
    <property type="match status" value="1"/>
</dbReference>
<feature type="binding site" evidence="12">
    <location>
        <position position="233"/>
    </location>
    <ligand>
        <name>Mg(2+)</name>
        <dbReference type="ChEBI" id="CHEBI:18420"/>
        <label>1</label>
    </ligand>
</feature>
<dbReference type="EC" id="5.4.2.8" evidence="5 13"/>
<dbReference type="GO" id="GO:0009298">
    <property type="term" value="P:GDP-mannose biosynthetic process"/>
    <property type="evidence" value="ECO:0007669"/>
    <property type="project" value="UniProtKB-UniPathway"/>
</dbReference>
<feature type="domain" description="J" evidence="14">
    <location>
        <begin position="6"/>
        <end position="66"/>
    </location>
</feature>
<dbReference type="CDD" id="cd06257">
    <property type="entry name" value="DnaJ"/>
    <property type="match status" value="1"/>
</dbReference>
<dbReference type="AlphaFoldDB" id="A0A319BK90"/>
<dbReference type="Gene3D" id="1.10.287.110">
    <property type="entry name" value="DnaJ domain"/>
    <property type="match status" value="1"/>
</dbReference>
<dbReference type="SUPFAM" id="SSF56784">
    <property type="entry name" value="HAD-like"/>
    <property type="match status" value="1"/>
</dbReference>
<dbReference type="Pfam" id="PF00226">
    <property type="entry name" value="DnaJ"/>
    <property type="match status" value="1"/>
</dbReference>
<keyword evidence="8 12" id="KW-0460">Magnesium</keyword>
<evidence type="ECO:0000313" key="16">
    <source>
        <dbReference type="Proteomes" id="UP000248405"/>
    </source>
</evidence>